<evidence type="ECO:0008006" key="3">
    <source>
        <dbReference type="Google" id="ProtNLM"/>
    </source>
</evidence>
<name>A0A2P7SPQ3_9HYPH</name>
<evidence type="ECO:0000313" key="2">
    <source>
        <dbReference type="Proteomes" id="UP000241229"/>
    </source>
</evidence>
<gene>
    <name evidence="1" type="ORF">C7I84_06030</name>
</gene>
<dbReference type="AlphaFoldDB" id="A0A2P7SPQ3"/>
<comment type="caution">
    <text evidence="1">The sequence shown here is derived from an EMBL/GenBank/DDBJ whole genome shotgun (WGS) entry which is preliminary data.</text>
</comment>
<dbReference type="RefSeq" id="WP_106771247.1">
    <property type="nucleotide sequence ID" value="NZ_PXYK01000004.1"/>
</dbReference>
<dbReference type="EMBL" id="PXYK01000004">
    <property type="protein sequence ID" value="PSJ64500.1"/>
    <property type="molecule type" value="Genomic_DNA"/>
</dbReference>
<proteinExistence type="predicted"/>
<sequence length="140" mass="14618">MRDLANHLTFRRAISPQAARTDNTAIVSQIIDLSGFDKMCFAINIGANTDANATFAVLVEHGDAANLSDAAAVPDSQLTGTEAAAGFTAADDDNETRKIGYVGPKNYVRLTITPSGNDAGNIFVTALAVLSGSRYWPAGA</sequence>
<evidence type="ECO:0000313" key="1">
    <source>
        <dbReference type="EMBL" id="PSJ64500.1"/>
    </source>
</evidence>
<dbReference type="OrthoDB" id="5464931at2"/>
<organism evidence="1 2">
    <name type="scientific">Kumtagia ephedrae</name>
    <dbReference type="NCBI Taxonomy" id="2116701"/>
    <lineage>
        <taxon>Bacteria</taxon>
        <taxon>Pseudomonadati</taxon>
        <taxon>Pseudomonadota</taxon>
        <taxon>Alphaproteobacteria</taxon>
        <taxon>Hyphomicrobiales</taxon>
        <taxon>Phyllobacteriaceae</taxon>
        <taxon>Kumtagia</taxon>
    </lineage>
</organism>
<protein>
    <recommendedName>
        <fullName evidence="3">DUF1214 domain-containing protein</fullName>
    </recommendedName>
</protein>
<accession>A0A2P7SPQ3</accession>
<dbReference type="Proteomes" id="UP000241229">
    <property type="component" value="Unassembled WGS sequence"/>
</dbReference>
<reference evidence="1 2" key="1">
    <citation type="submission" date="2018-03" db="EMBL/GenBank/DDBJ databases">
        <title>The draft genome of Mesorhizobium sp. 6GN-30.</title>
        <authorList>
            <person name="Liu L."/>
            <person name="Li L."/>
            <person name="Wang T."/>
            <person name="Zhang X."/>
            <person name="Liang L."/>
        </authorList>
    </citation>
    <scope>NUCLEOTIDE SEQUENCE [LARGE SCALE GENOMIC DNA]</scope>
    <source>
        <strain evidence="1 2">6GN30</strain>
    </source>
</reference>
<keyword evidence="2" id="KW-1185">Reference proteome</keyword>